<sequence>MVPNKQWMDIEDRTSKDYVEGVDAFLNYVFKELDAREQIRCPCKKCRNTKINTKEEVRLHLFIHGFFSSYRTWRHHVKKRPVLLNTNTDVRDAGVFDMLRGACGVTSTQSSGISNMDDNSEDNNEHVPNSEAATFYELLNDAKQPIYNGCKDSNCETASFKVLASCE</sequence>
<dbReference type="InterPro" id="IPR029480">
    <property type="entry name" value="Transpos_assoc"/>
</dbReference>
<evidence type="ECO:0000313" key="2">
    <source>
        <dbReference type="EMBL" id="OMO80240.1"/>
    </source>
</evidence>
<feature type="domain" description="Transposase-associated" evidence="1">
    <location>
        <begin position="5"/>
        <end position="76"/>
    </location>
</feature>
<reference evidence="3" key="1">
    <citation type="submission" date="2013-09" db="EMBL/GenBank/DDBJ databases">
        <title>Corchorus olitorius genome sequencing.</title>
        <authorList>
            <person name="Alam M."/>
            <person name="Haque M.S."/>
            <person name="Islam M.S."/>
            <person name="Emdad E.M."/>
            <person name="Islam M.M."/>
            <person name="Ahmed B."/>
            <person name="Halim A."/>
            <person name="Hossen Q.M.M."/>
            <person name="Hossain M.Z."/>
            <person name="Ahmed R."/>
            <person name="Khan M.M."/>
            <person name="Islam R."/>
            <person name="Rashid M.M."/>
            <person name="Khan S.A."/>
            <person name="Rahman M.S."/>
            <person name="Alam M."/>
            <person name="Yahiya A.S."/>
            <person name="Khan M.S."/>
            <person name="Azam M.S."/>
            <person name="Haque T."/>
            <person name="Lashkar M.Z.H."/>
            <person name="Akhand A.I."/>
            <person name="Morshed G."/>
            <person name="Roy S."/>
            <person name="Uddin K.S."/>
            <person name="Rabeya T."/>
            <person name="Hossain A.S."/>
            <person name="Chowdhury A."/>
            <person name="Snigdha A.R."/>
            <person name="Mortoza M.S."/>
            <person name="Matin S.A."/>
            <person name="Hoque S.M.E."/>
            <person name="Islam M.K."/>
            <person name="Roy D.K."/>
            <person name="Haider R."/>
            <person name="Moosa M.M."/>
            <person name="Elias S.M."/>
            <person name="Hasan A.M."/>
            <person name="Jahan S."/>
            <person name="Shafiuddin M."/>
            <person name="Mahmood N."/>
            <person name="Shommy N.S."/>
        </authorList>
    </citation>
    <scope>NUCLEOTIDE SEQUENCE [LARGE SCALE GENOMIC DNA]</scope>
    <source>
        <strain evidence="3">cv. O-4</strain>
    </source>
</reference>
<dbReference type="OrthoDB" id="1395387at2759"/>
<protein>
    <submittedName>
        <fullName evidence="2">F-box protein</fullName>
    </submittedName>
</protein>
<gene>
    <name evidence="2" type="ORF">COLO4_24166</name>
</gene>
<dbReference type="EMBL" id="AWUE01018454">
    <property type="protein sequence ID" value="OMO80240.1"/>
    <property type="molecule type" value="Genomic_DNA"/>
</dbReference>
<dbReference type="AlphaFoldDB" id="A0A1R3ICE3"/>
<name>A0A1R3ICE3_9ROSI</name>
<dbReference type="Proteomes" id="UP000187203">
    <property type="component" value="Unassembled WGS sequence"/>
</dbReference>
<comment type="caution">
    <text evidence="2">The sequence shown here is derived from an EMBL/GenBank/DDBJ whole genome shotgun (WGS) entry which is preliminary data.</text>
</comment>
<organism evidence="2 3">
    <name type="scientific">Corchorus olitorius</name>
    <dbReference type="NCBI Taxonomy" id="93759"/>
    <lineage>
        <taxon>Eukaryota</taxon>
        <taxon>Viridiplantae</taxon>
        <taxon>Streptophyta</taxon>
        <taxon>Embryophyta</taxon>
        <taxon>Tracheophyta</taxon>
        <taxon>Spermatophyta</taxon>
        <taxon>Magnoliopsida</taxon>
        <taxon>eudicotyledons</taxon>
        <taxon>Gunneridae</taxon>
        <taxon>Pentapetalae</taxon>
        <taxon>rosids</taxon>
        <taxon>malvids</taxon>
        <taxon>Malvales</taxon>
        <taxon>Malvaceae</taxon>
        <taxon>Grewioideae</taxon>
        <taxon>Apeibeae</taxon>
        <taxon>Corchorus</taxon>
    </lineage>
</organism>
<accession>A0A1R3ICE3</accession>
<keyword evidence="3" id="KW-1185">Reference proteome</keyword>
<dbReference type="Pfam" id="PF13963">
    <property type="entry name" value="Transpos_assoc"/>
    <property type="match status" value="1"/>
</dbReference>
<evidence type="ECO:0000259" key="1">
    <source>
        <dbReference type="Pfam" id="PF13963"/>
    </source>
</evidence>
<evidence type="ECO:0000313" key="3">
    <source>
        <dbReference type="Proteomes" id="UP000187203"/>
    </source>
</evidence>
<proteinExistence type="predicted"/>